<name>A0A1T5D0G9_9SPHN</name>
<dbReference type="OrthoDB" id="9787428at2"/>
<dbReference type="InterPro" id="IPR023393">
    <property type="entry name" value="START-like_dom_sf"/>
</dbReference>
<accession>A0A1T5D0G9</accession>
<evidence type="ECO:0000313" key="3">
    <source>
        <dbReference type="Proteomes" id="UP000189818"/>
    </source>
</evidence>
<dbReference type="PANTHER" id="PTHR38588:SF1">
    <property type="entry name" value="BLL0334 PROTEIN"/>
    <property type="match status" value="1"/>
</dbReference>
<evidence type="ECO:0000256" key="1">
    <source>
        <dbReference type="SAM" id="Phobius"/>
    </source>
</evidence>
<dbReference type="STRING" id="439228.SAMN06295920_104467"/>
<dbReference type="AlphaFoldDB" id="A0A1T5D0G9"/>
<reference evidence="3" key="1">
    <citation type="submission" date="2017-02" db="EMBL/GenBank/DDBJ databases">
        <authorList>
            <person name="Varghese N."/>
            <person name="Submissions S."/>
        </authorList>
    </citation>
    <scope>NUCLEOTIDE SEQUENCE [LARGE SCALE GENOMIC DNA]</scope>
    <source>
        <strain evidence="3">UM2</strain>
    </source>
</reference>
<dbReference type="PANTHER" id="PTHR38588">
    <property type="entry name" value="BLL0334 PROTEIN"/>
    <property type="match status" value="1"/>
</dbReference>
<dbReference type="EMBL" id="FUYM01000004">
    <property type="protein sequence ID" value="SKB65103.1"/>
    <property type="molecule type" value="Genomic_DNA"/>
</dbReference>
<dbReference type="CDD" id="cd07823">
    <property type="entry name" value="SRPBCC_5"/>
    <property type="match status" value="1"/>
</dbReference>
<dbReference type="SUPFAM" id="SSF55961">
    <property type="entry name" value="Bet v1-like"/>
    <property type="match status" value="1"/>
</dbReference>
<dbReference type="Proteomes" id="UP000189818">
    <property type="component" value="Unassembled WGS sequence"/>
</dbReference>
<gene>
    <name evidence="2" type="ORF">SAMN06295920_104467</name>
</gene>
<feature type="transmembrane region" description="Helical" evidence="1">
    <location>
        <begin position="205"/>
        <end position="224"/>
    </location>
</feature>
<protein>
    <submittedName>
        <fullName evidence="2">Carbon monoxide dehydrogenase subunit G</fullName>
    </submittedName>
</protein>
<dbReference type="Gene3D" id="3.30.530.20">
    <property type="match status" value="1"/>
</dbReference>
<keyword evidence="1" id="KW-0472">Membrane</keyword>
<dbReference type="InterPro" id="IPR010419">
    <property type="entry name" value="CO_DH_gsu"/>
</dbReference>
<keyword evidence="1" id="KW-0812">Transmembrane</keyword>
<evidence type="ECO:0000313" key="2">
    <source>
        <dbReference type="EMBL" id="SKB65103.1"/>
    </source>
</evidence>
<keyword evidence="3" id="KW-1185">Reference proteome</keyword>
<dbReference type="RefSeq" id="WP_079648349.1">
    <property type="nucleotide sequence ID" value="NZ_FUYM01000004.1"/>
</dbReference>
<keyword evidence="1" id="KW-1133">Transmembrane helix</keyword>
<organism evidence="2 3">
    <name type="scientific">Rhizorhabdus histidinilytica</name>
    <dbReference type="NCBI Taxonomy" id="439228"/>
    <lineage>
        <taxon>Bacteria</taxon>
        <taxon>Pseudomonadati</taxon>
        <taxon>Pseudomonadota</taxon>
        <taxon>Alphaproteobacteria</taxon>
        <taxon>Sphingomonadales</taxon>
        <taxon>Sphingomonadaceae</taxon>
        <taxon>Rhizorhabdus</taxon>
    </lineage>
</organism>
<dbReference type="Pfam" id="PF06240">
    <property type="entry name" value="COXG"/>
    <property type="match status" value="1"/>
</dbReference>
<sequence length="225" mass="23824">MRFQYSFRLPVPVEQAWPILLDLRRVAPCMPGAAIESVDGDDYVGRMKVKIGPIEMAYRGDLRFLERDDAARIVKVEGIGKEVRGGGGAKALVTMRAAADGAGSMISIDSEYSLSGKAAQFGTGMIDEIAGKLMKEFVARLERLLQAPAAPPRAPTAGMPIAGMGGAAHPARAAPAGADADFTATDDNEALDLVGLAWGPVLSRALPVVHFAVSVATLAYLIFWR</sequence>
<proteinExistence type="predicted"/>